<accession>C0QTP2</accession>
<evidence type="ECO:0000313" key="1">
    <source>
        <dbReference type="EMBL" id="ACO04142.1"/>
    </source>
</evidence>
<name>C0QTP2_PERMH</name>
<dbReference type="KEGG" id="pmx:PERMA_0262"/>
<dbReference type="HOGENOM" id="CLU_517633_0_0_0"/>
<reference evidence="1 2" key="1">
    <citation type="journal article" date="2009" name="J. Bacteriol.">
        <title>Complete and draft genome sequences of six members of the Aquificales.</title>
        <authorList>
            <person name="Reysenbach A.L."/>
            <person name="Hamamura N."/>
            <person name="Podar M."/>
            <person name="Griffiths E."/>
            <person name="Ferreira S."/>
            <person name="Hochstein R."/>
            <person name="Heidelberg J."/>
            <person name="Johnson J."/>
            <person name="Mead D."/>
            <person name="Pohorille A."/>
            <person name="Sarmiento M."/>
            <person name="Schweighofer K."/>
            <person name="Seshadri R."/>
            <person name="Voytek M.A."/>
        </authorList>
    </citation>
    <scope>NUCLEOTIDE SEQUENCE [LARGE SCALE GENOMIC DNA]</scope>
    <source>
        <strain evidence="2">DSM 14350 / EX-H1</strain>
    </source>
</reference>
<dbReference type="STRING" id="123214.PERMA_0262"/>
<dbReference type="EMBL" id="CP001230">
    <property type="protein sequence ID" value="ACO04142.1"/>
    <property type="molecule type" value="Genomic_DNA"/>
</dbReference>
<sequence length="526" mass="62140">MEILDKHLEDTSKVDKVVERSVDFLKKEIQSFRDLESFLKDSGNFLVIRRSCVEFVRREFKDLNKWETRKAVSEIFKKLDFKIDQQNLDKLVFLFFTDAVCETSPTPSPLVFDYNGNIFVKRHSIAIDFDLVPFLMESIENLNSVKKHQAVFKIYPEDQLVTKGISKHVSDLNFLILDLLEKVLYEEVIPFDTVVIHKGKELKPDLDILKLGIESVFSGITEYFLGEKEILKTGILNKKQSSIFVKVKNYVIDQLKDKDELEYLLFTSDADEESTEGRIFTVLDYTNQKNVFEESLKREDATVNDRIESIFWLLGIDNINITLLVMYFDTDDIVYYILELLRQAQDEGFLTERFKRSVKSFLENLFQYPYISKGFMNQKTLDKAMRILFEDDKKLMADYSYYTKRYDQFLEITKDIQDKDPYTQLRQLTARYLKGDISKEDYKNWLILIPSGEAHFLYNLFSDSLDSLPYDNEYRILVDIYKKGEFVEEGKDPSEEEKIYTMILRVLGVYPEEERLKKLLNLRYEA</sequence>
<dbReference type="Proteomes" id="UP000001366">
    <property type="component" value="Chromosome"/>
</dbReference>
<proteinExistence type="predicted"/>
<protein>
    <submittedName>
        <fullName evidence="1">Uncharacterized protein</fullName>
    </submittedName>
</protein>
<organism evidence="1 2">
    <name type="scientific">Persephonella marina (strain DSM 14350 / EX-H1)</name>
    <dbReference type="NCBI Taxonomy" id="123214"/>
    <lineage>
        <taxon>Bacteria</taxon>
        <taxon>Pseudomonadati</taxon>
        <taxon>Aquificota</taxon>
        <taxon>Aquificia</taxon>
        <taxon>Aquificales</taxon>
        <taxon>Hydrogenothermaceae</taxon>
        <taxon>Persephonella</taxon>
    </lineage>
</organism>
<keyword evidence="2" id="KW-1185">Reference proteome</keyword>
<dbReference type="AlphaFoldDB" id="C0QTP2"/>
<dbReference type="PaxDb" id="123214-PERMA_0262"/>
<gene>
    <name evidence="1" type="ordered locus">PERMA_0262</name>
</gene>
<evidence type="ECO:0000313" key="2">
    <source>
        <dbReference type="Proteomes" id="UP000001366"/>
    </source>
</evidence>